<sequence length="593" mass="66608">MQNLKLVVVGDGAVGKSCLLISYATNAFPSEYVPTVFDNYSCNVMVDGKPISLGLWDTAGQEDYDRLRPLSYPQTDVFLLCFSIVSRSSFENVPAKWFPEISHYASGVPVLLVGCKNDLRVGSGSARPDVVTAEEGKEMAKKLGLSCYVDTSALTQDGVKFCFENAIRYALNAAPILKKKGGFSFFGKNKKPLPIPPVMPPAGKAPWLTVETSTFAEDWKKVLQNPVHADVTFLVEGQQHLDAHRVILCGASKMFRQIFSRKLKEENNQLTKFSPGSTFTWEDIASGKVEGLAGIWQEKQEGNKDVMKTVIELSADIKGAAFVQVLEFLYTGVPDLKDDISDQELDEITRVAKIFQLPHLETICTNKKNEEEFLNPSIGTFLNDLTGQSLKELFLNQPEWADIVFIVEGQKVYAHRVVLSARCDVLSAMFSGHFSEGSSCMTEVPLSDVTLECFLAFLEYLYTDHAPIEDGDSVGIMVLADEYCQRRLVNLCELYITKEVDRSCRDNIEKSDIDVIGLLLTSQIHNAEQLANWCLHFISTNYQCFKNRPEFPLLQEKNLEYVEENQWPPVEYLNELREYEKLTAKSEEKCSIM</sequence>
<dbReference type="PRINTS" id="PR00449">
    <property type="entry name" value="RASTRNSFRMNG"/>
</dbReference>
<evidence type="ECO:0000256" key="1">
    <source>
        <dbReference type="ARBA" id="ARBA00022741"/>
    </source>
</evidence>
<dbReference type="CDD" id="cd18300">
    <property type="entry name" value="BTB2_POZ_RhoBTB"/>
    <property type="match status" value="1"/>
</dbReference>
<dbReference type="FunFam" id="3.40.50.300:FF:000118">
    <property type="entry name" value="Rho-related GTP-binding protein RhoG"/>
    <property type="match status" value="1"/>
</dbReference>
<dbReference type="CDD" id="cd18299">
    <property type="entry name" value="BTB1_POZ_RhoBTB"/>
    <property type="match status" value="1"/>
</dbReference>
<dbReference type="Gene3D" id="3.30.710.10">
    <property type="entry name" value="Potassium Channel Kv1.1, Chain A"/>
    <property type="match status" value="2"/>
</dbReference>
<dbReference type="GO" id="GO:0007264">
    <property type="term" value="P:small GTPase-mediated signal transduction"/>
    <property type="evidence" value="ECO:0007669"/>
    <property type="project" value="InterPro"/>
</dbReference>
<name>A0A1S3J199_LINAN</name>
<dbReference type="SMART" id="SM00225">
    <property type="entry name" value="BTB"/>
    <property type="match status" value="2"/>
</dbReference>
<dbReference type="SMART" id="SM00173">
    <property type="entry name" value="RAS"/>
    <property type="match status" value="1"/>
</dbReference>
<dbReference type="CDD" id="cd00157">
    <property type="entry name" value="Rho"/>
    <property type="match status" value="1"/>
</dbReference>
<dbReference type="SUPFAM" id="SSF52540">
    <property type="entry name" value="P-loop containing nucleoside triphosphate hydrolases"/>
    <property type="match status" value="1"/>
</dbReference>
<dbReference type="PROSITE" id="PS51419">
    <property type="entry name" value="RAB"/>
    <property type="match status" value="1"/>
</dbReference>
<dbReference type="PROSITE" id="PS51420">
    <property type="entry name" value="RHO"/>
    <property type="match status" value="1"/>
</dbReference>
<dbReference type="SUPFAM" id="SSF54695">
    <property type="entry name" value="POZ domain"/>
    <property type="match status" value="2"/>
</dbReference>
<evidence type="ECO:0000259" key="3">
    <source>
        <dbReference type="PROSITE" id="PS50097"/>
    </source>
</evidence>
<dbReference type="Pfam" id="PF00071">
    <property type="entry name" value="Ras"/>
    <property type="match status" value="1"/>
</dbReference>
<dbReference type="InterPro" id="IPR027417">
    <property type="entry name" value="P-loop_NTPase"/>
</dbReference>
<dbReference type="RefSeq" id="XP_013404222.1">
    <property type="nucleotide sequence ID" value="XM_013548768.1"/>
</dbReference>
<dbReference type="InterPro" id="IPR011333">
    <property type="entry name" value="SKP1/BTB/POZ_sf"/>
</dbReference>
<accession>A0A1S3J199</accession>
<feature type="domain" description="BTB" evidence="3">
    <location>
        <begin position="401"/>
        <end position="470"/>
    </location>
</feature>
<dbReference type="PANTHER" id="PTHR24072">
    <property type="entry name" value="RHO FAMILY GTPASE"/>
    <property type="match status" value="1"/>
</dbReference>
<dbReference type="InterPro" id="IPR000210">
    <property type="entry name" value="BTB/POZ_dom"/>
</dbReference>
<keyword evidence="4" id="KW-1185">Reference proteome</keyword>
<feature type="domain" description="BTB" evidence="3">
    <location>
        <begin position="229"/>
        <end position="338"/>
    </location>
</feature>
<dbReference type="STRING" id="7574.A0A1S3J199"/>
<reference evidence="5 6" key="1">
    <citation type="submission" date="2025-04" db="UniProtKB">
        <authorList>
            <consortium name="RefSeq"/>
        </authorList>
    </citation>
    <scope>IDENTIFICATION</scope>
    <source>
        <tissue evidence="5 6">Gonads</tissue>
    </source>
</reference>
<dbReference type="KEGG" id="lak:106169343"/>
<evidence type="ECO:0000313" key="5">
    <source>
        <dbReference type="RefSeq" id="XP_013404222.1"/>
    </source>
</evidence>
<dbReference type="PROSITE" id="PS51421">
    <property type="entry name" value="RAS"/>
    <property type="match status" value="1"/>
</dbReference>
<keyword evidence="1" id="KW-0547">Nucleotide-binding</keyword>
<evidence type="ECO:0000313" key="6">
    <source>
        <dbReference type="RefSeq" id="XP_013404223.1"/>
    </source>
</evidence>
<dbReference type="GO" id="GO:0003924">
    <property type="term" value="F:GTPase activity"/>
    <property type="evidence" value="ECO:0007669"/>
    <property type="project" value="InterPro"/>
</dbReference>
<dbReference type="Pfam" id="PF00651">
    <property type="entry name" value="BTB"/>
    <property type="match status" value="3"/>
</dbReference>
<dbReference type="InterPro" id="IPR001806">
    <property type="entry name" value="Small_GTPase"/>
</dbReference>
<dbReference type="SMART" id="SM00174">
    <property type="entry name" value="RHO"/>
    <property type="match status" value="1"/>
</dbReference>
<gene>
    <name evidence="5 6" type="primary">LOC106169343</name>
</gene>
<dbReference type="InterPro" id="IPR005225">
    <property type="entry name" value="Small_GTP-bd"/>
</dbReference>
<dbReference type="GO" id="GO:0005525">
    <property type="term" value="F:GTP binding"/>
    <property type="evidence" value="ECO:0007669"/>
    <property type="project" value="UniProtKB-KW"/>
</dbReference>
<dbReference type="FunFam" id="3.30.710.10:FF:000202">
    <property type="entry name" value="Predicted protein"/>
    <property type="match status" value="1"/>
</dbReference>
<dbReference type="OrthoDB" id="10251809at2759"/>
<dbReference type="NCBIfam" id="TIGR00231">
    <property type="entry name" value="small_GTP"/>
    <property type="match status" value="1"/>
</dbReference>
<evidence type="ECO:0000313" key="4">
    <source>
        <dbReference type="Proteomes" id="UP000085678"/>
    </source>
</evidence>
<organism evidence="4 5">
    <name type="scientific">Lingula anatina</name>
    <name type="common">Brachiopod</name>
    <name type="synonym">Lingula unguis</name>
    <dbReference type="NCBI Taxonomy" id="7574"/>
    <lineage>
        <taxon>Eukaryota</taxon>
        <taxon>Metazoa</taxon>
        <taxon>Spiralia</taxon>
        <taxon>Lophotrochozoa</taxon>
        <taxon>Brachiopoda</taxon>
        <taxon>Linguliformea</taxon>
        <taxon>Lingulata</taxon>
        <taxon>Lingulida</taxon>
        <taxon>Linguloidea</taxon>
        <taxon>Lingulidae</taxon>
        <taxon>Lingula</taxon>
    </lineage>
</organism>
<dbReference type="AlphaFoldDB" id="A0A1S3J199"/>
<dbReference type="CDD" id="cd18499">
    <property type="entry name" value="BACK_RHOBTB"/>
    <property type="match status" value="1"/>
</dbReference>
<keyword evidence="2" id="KW-0342">GTP-binding</keyword>
<dbReference type="RefSeq" id="XP_013404223.1">
    <property type="nucleotide sequence ID" value="XM_013548769.1"/>
</dbReference>
<dbReference type="InterPro" id="IPR003578">
    <property type="entry name" value="Small_GTPase_Rho"/>
</dbReference>
<protein>
    <submittedName>
        <fullName evidence="5">Rho-related protein racA-like isoform X1</fullName>
    </submittedName>
    <submittedName>
        <fullName evidence="6">Rho-related protein racA-like isoform X2</fullName>
    </submittedName>
</protein>
<dbReference type="SMART" id="SM00175">
    <property type="entry name" value="RAB"/>
    <property type="match status" value="1"/>
</dbReference>
<dbReference type="GeneID" id="106169343"/>
<evidence type="ECO:0000256" key="2">
    <source>
        <dbReference type="ARBA" id="ARBA00023134"/>
    </source>
</evidence>
<dbReference type="Proteomes" id="UP000085678">
    <property type="component" value="Unplaced"/>
</dbReference>
<proteinExistence type="predicted"/>
<dbReference type="PROSITE" id="PS50097">
    <property type="entry name" value="BTB"/>
    <property type="match status" value="2"/>
</dbReference>
<dbReference type="Gene3D" id="3.40.50.300">
    <property type="entry name" value="P-loop containing nucleotide triphosphate hydrolases"/>
    <property type="match status" value="1"/>
</dbReference>